<proteinExistence type="predicted"/>
<sequence length="106" mass="12018">MLAAYVWMLPRLALEMVQRAAKQFLQQSILALRREKELLLLRLPPIQGARTITAEEIQNIVQDSLPTVSYDTLAKLRQSVFIVKESRTDKKGIGHEVDIVLPLAIP</sequence>
<dbReference type="EMBL" id="JALJOR010000004">
    <property type="protein sequence ID" value="KAK9818372.1"/>
    <property type="molecule type" value="Genomic_DNA"/>
</dbReference>
<comment type="caution">
    <text evidence="1">The sequence shown here is derived from an EMBL/GenBank/DDBJ whole genome shotgun (WGS) entry which is preliminary data.</text>
</comment>
<evidence type="ECO:0000313" key="1">
    <source>
        <dbReference type="EMBL" id="KAK9818372.1"/>
    </source>
</evidence>
<protein>
    <submittedName>
        <fullName evidence="1">Uncharacterized protein</fullName>
    </submittedName>
</protein>
<evidence type="ECO:0000313" key="2">
    <source>
        <dbReference type="Proteomes" id="UP001489004"/>
    </source>
</evidence>
<keyword evidence="2" id="KW-1185">Reference proteome</keyword>
<dbReference type="AlphaFoldDB" id="A0AAW1QA52"/>
<organism evidence="1 2">
    <name type="scientific">[Myrmecia] bisecta</name>
    <dbReference type="NCBI Taxonomy" id="41462"/>
    <lineage>
        <taxon>Eukaryota</taxon>
        <taxon>Viridiplantae</taxon>
        <taxon>Chlorophyta</taxon>
        <taxon>core chlorophytes</taxon>
        <taxon>Trebouxiophyceae</taxon>
        <taxon>Trebouxiales</taxon>
        <taxon>Trebouxiaceae</taxon>
        <taxon>Myrmecia</taxon>
    </lineage>
</organism>
<accession>A0AAW1QA52</accession>
<reference evidence="1 2" key="1">
    <citation type="journal article" date="2024" name="Nat. Commun.">
        <title>Phylogenomics reveals the evolutionary origins of lichenization in chlorophyte algae.</title>
        <authorList>
            <person name="Puginier C."/>
            <person name="Libourel C."/>
            <person name="Otte J."/>
            <person name="Skaloud P."/>
            <person name="Haon M."/>
            <person name="Grisel S."/>
            <person name="Petersen M."/>
            <person name="Berrin J.G."/>
            <person name="Delaux P.M."/>
            <person name="Dal Grande F."/>
            <person name="Keller J."/>
        </authorList>
    </citation>
    <scope>NUCLEOTIDE SEQUENCE [LARGE SCALE GENOMIC DNA]</scope>
    <source>
        <strain evidence="1 2">SAG 2043</strain>
    </source>
</reference>
<name>A0AAW1QA52_9CHLO</name>
<gene>
    <name evidence="1" type="ORF">WJX72_011544</name>
</gene>
<dbReference type="Proteomes" id="UP001489004">
    <property type="component" value="Unassembled WGS sequence"/>
</dbReference>